<dbReference type="Proteomes" id="UP001150925">
    <property type="component" value="Unassembled WGS sequence"/>
</dbReference>
<dbReference type="OrthoDB" id="5643889at2759"/>
<dbReference type="AlphaFoldDB" id="A0A9W8E9J6"/>
<dbReference type="EMBL" id="JANBPY010000040">
    <property type="protein sequence ID" value="KAJ1969591.1"/>
    <property type="molecule type" value="Genomic_DNA"/>
</dbReference>
<accession>A0A9W8E9J6</accession>
<comment type="caution">
    <text evidence="2">The sequence shown here is derived from an EMBL/GenBank/DDBJ whole genome shotgun (WGS) entry which is preliminary data.</text>
</comment>
<name>A0A9W8E9J6_9FUNG</name>
<gene>
    <name evidence="2" type="ORF">IWQ62_000519</name>
</gene>
<evidence type="ECO:0000313" key="3">
    <source>
        <dbReference type="Proteomes" id="UP001150925"/>
    </source>
</evidence>
<sequence>MYPANLPKGFQMPAGYEVAEHPVGYLFELIYGLCNKMDANRQELDHAMEDLRRIMAERLPSATAQSAPSESPCASPGKPRDHQGQRTMQHIRVYCAVPSVSPADIRRAVGVFGKVKEFTMEVKGSGRHYSSYRTAADKTNGTERGSGDNDENNDWCTGTGFYDIELVVADPLPPLPCDLDIGIPGWPLRILPGPLGLLQPLPCPLAPSIPPPSLEELETSPEKVS</sequence>
<keyword evidence="3" id="KW-1185">Reference proteome</keyword>
<reference evidence="2" key="1">
    <citation type="submission" date="2022-07" db="EMBL/GenBank/DDBJ databases">
        <title>Phylogenomic reconstructions and comparative analyses of Kickxellomycotina fungi.</title>
        <authorList>
            <person name="Reynolds N.K."/>
            <person name="Stajich J.E."/>
            <person name="Barry K."/>
            <person name="Grigoriev I.V."/>
            <person name="Crous P."/>
            <person name="Smith M.E."/>
        </authorList>
    </citation>
    <scope>NUCLEOTIDE SEQUENCE</scope>
    <source>
        <strain evidence="2">RSA 1196</strain>
    </source>
</reference>
<evidence type="ECO:0000256" key="1">
    <source>
        <dbReference type="SAM" id="MobiDB-lite"/>
    </source>
</evidence>
<protein>
    <submittedName>
        <fullName evidence="2">Uncharacterized protein</fullName>
    </submittedName>
</protein>
<feature type="region of interest" description="Disordered" evidence="1">
    <location>
        <begin position="60"/>
        <end position="85"/>
    </location>
</feature>
<evidence type="ECO:0000313" key="2">
    <source>
        <dbReference type="EMBL" id="KAJ1969591.1"/>
    </source>
</evidence>
<proteinExistence type="predicted"/>
<organism evidence="2 3">
    <name type="scientific">Dispira parvispora</name>
    <dbReference type="NCBI Taxonomy" id="1520584"/>
    <lineage>
        <taxon>Eukaryota</taxon>
        <taxon>Fungi</taxon>
        <taxon>Fungi incertae sedis</taxon>
        <taxon>Zoopagomycota</taxon>
        <taxon>Kickxellomycotina</taxon>
        <taxon>Dimargaritomycetes</taxon>
        <taxon>Dimargaritales</taxon>
        <taxon>Dimargaritaceae</taxon>
        <taxon>Dispira</taxon>
    </lineage>
</organism>